<proteinExistence type="predicted"/>
<evidence type="ECO:0000313" key="2">
    <source>
        <dbReference type="Proteomes" id="UP000501690"/>
    </source>
</evidence>
<reference evidence="1 2" key="1">
    <citation type="submission" date="2019-04" db="EMBL/GenBank/DDBJ databases">
        <title>An improved genome assembly and genetic linkage map for asparagus bean, Vigna unguiculata ssp. sesquipedialis.</title>
        <authorList>
            <person name="Xia Q."/>
            <person name="Zhang R."/>
            <person name="Dong Y."/>
        </authorList>
    </citation>
    <scope>NUCLEOTIDE SEQUENCE [LARGE SCALE GENOMIC DNA]</scope>
    <source>
        <tissue evidence="1">Leaf</tissue>
    </source>
</reference>
<gene>
    <name evidence="1" type="ORF">DEO72_LG10g2517</name>
</gene>
<protein>
    <submittedName>
        <fullName evidence="1">Uncharacterized protein</fullName>
    </submittedName>
</protein>
<dbReference type="AlphaFoldDB" id="A0A4D6NEY6"/>
<accession>A0A4D6NEY6</accession>
<keyword evidence="2" id="KW-1185">Reference proteome</keyword>
<sequence length="101" mass="11735">MGKRIMCIKMKNVKIKKLLKDLLKKKMCCLRKTLKSMHLESFEKGDGEEVNKAEMFIKTRQSRLDLKGKAVDEETLDVIDVPYESYNKEDASREGNDEIHA</sequence>
<dbReference type="Proteomes" id="UP000501690">
    <property type="component" value="Linkage Group LG10"/>
</dbReference>
<name>A0A4D6NEY6_VIGUN</name>
<organism evidence="1 2">
    <name type="scientific">Vigna unguiculata</name>
    <name type="common">Cowpea</name>
    <dbReference type="NCBI Taxonomy" id="3917"/>
    <lineage>
        <taxon>Eukaryota</taxon>
        <taxon>Viridiplantae</taxon>
        <taxon>Streptophyta</taxon>
        <taxon>Embryophyta</taxon>
        <taxon>Tracheophyta</taxon>
        <taxon>Spermatophyta</taxon>
        <taxon>Magnoliopsida</taxon>
        <taxon>eudicotyledons</taxon>
        <taxon>Gunneridae</taxon>
        <taxon>Pentapetalae</taxon>
        <taxon>rosids</taxon>
        <taxon>fabids</taxon>
        <taxon>Fabales</taxon>
        <taxon>Fabaceae</taxon>
        <taxon>Papilionoideae</taxon>
        <taxon>50 kb inversion clade</taxon>
        <taxon>NPAAA clade</taxon>
        <taxon>indigoferoid/millettioid clade</taxon>
        <taxon>Phaseoleae</taxon>
        <taxon>Vigna</taxon>
    </lineage>
</organism>
<dbReference type="EMBL" id="CP039354">
    <property type="protein sequence ID" value="QCE11284.1"/>
    <property type="molecule type" value="Genomic_DNA"/>
</dbReference>
<evidence type="ECO:0000313" key="1">
    <source>
        <dbReference type="EMBL" id="QCE11284.1"/>
    </source>
</evidence>